<name>A0A9I9EDV9_CUCME</name>
<dbReference type="Gramene" id="MELO3C032383.2.1">
    <property type="protein sequence ID" value="MELO3C032383.2.1"/>
    <property type="gene ID" value="MELO3C032383.2"/>
</dbReference>
<sequence>MWITLKIRVTYVKGNALPLLEQERLLQNSSFKFVKLSRKLPNNSRIHRYQSINQKQPAASLTLGTSKFPQGFPDKWPSNALKWNR</sequence>
<dbReference type="AlphaFoldDB" id="A0A9I9EDV9"/>
<dbReference type="EnsemblPlants" id="MELO3C032383.2.1">
    <property type="protein sequence ID" value="MELO3C032383.2.1"/>
    <property type="gene ID" value="MELO3C032383.2"/>
</dbReference>
<organism evidence="1">
    <name type="scientific">Cucumis melo</name>
    <name type="common">Muskmelon</name>
    <dbReference type="NCBI Taxonomy" id="3656"/>
    <lineage>
        <taxon>Eukaryota</taxon>
        <taxon>Viridiplantae</taxon>
        <taxon>Streptophyta</taxon>
        <taxon>Embryophyta</taxon>
        <taxon>Tracheophyta</taxon>
        <taxon>Spermatophyta</taxon>
        <taxon>Magnoliopsida</taxon>
        <taxon>eudicotyledons</taxon>
        <taxon>Gunneridae</taxon>
        <taxon>Pentapetalae</taxon>
        <taxon>rosids</taxon>
        <taxon>fabids</taxon>
        <taxon>Cucurbitales</taxon>
        <taxon>Cucurbitaceae</taxon>
        <taxon>Benincaseae</taxon>
        <taxon>Cucumis</taxon>
    </lineage>
</organism>
<protein>
    <submittedName>
        <fullName evidence="1">Uncharacterized protein</fullName>
    </submittedName>
</protein>
<evidence type="ECO:0000313" key="1">
    <source>
        <dbReference type="EnsemblPlants" id="MELO3C032383.2.1"/>
    </source>
</evidence>
<accession>A0A9I9EDV9</accession>
<reference evidence="1" key="1">
    <citation type="submission" date="2023-03" db="UniProtKB">
        <authorList>
            <consortium name="EnsemblPlants"/>
        </authorList>
    </citation>
    <scope>IDENTIFICATION</scope>
</reference>
<proteinExistence type="predicted"/>